<protein>
    <submittedName>
        <fullName evidence="1">Uncharacterized protein</fullName>
    </submittedName>
</protein>
<reference evidence="1" key="1">
    <citation type="submission" date="2022-06" db="EMBL/GenBank/DDBJ databases">
        <title>Genome Sequence of Candolleomyces eurysporus.</title>
        <authorList>
            <person name="Buettner E."/>
        </authorList>
    </citation>
    <scope>NUCLEOTIDE SEQUENCE</scope>
    <source>
        <strain evidence="1">VTCC 930004</strain>
    </source>
</reference>
<evidence type="ECO:0000313" key="2">
    <source>
        <dbReference type="Proteomes" id="UP001140091"/>
    </source>
</evidence>
<name>A0A9W8JA99_9AGAR</name>
<dbReference type="EMBL" id="JANBPK010001024">
    <property type="protein sequence ID" value="KAJ2927235.1"/>
    <property type="molecule type" value="Genomic_DNA"/>
</dbReference>
<proteinExistence type="predicted"/>
<dbReference type="AlphaFoldDB" id="A0A9W8JA99"/>
<dbReference type="Proteomes" id="UP001140091">
    <property type="component" value="Unassembled WGS sequence"/>
</dbReference>
<comment type="caution">
    <text evidence="1">The sequence shown here is derived from an EMBL/GenBank/DDBJ whole genome shotgun (WGS) entry which is preliminary data.</text>
</comment>
<gene>
    <name evidence="1" type="ORF">H1R20_g9860</name>
</gene>
<keyword evidence="2" id="KW-1185">Reference proteome</keyword>
<evidence type="ECO:0000313" key="1">
    <source>
        <dbReference type="EMBL" id="KAJ2927235.1"/>
    </source>
</evidence>
<sequence length="145" mass="15963">MRMVQGPGALRAEFGIQGCLISFPEETSSTSFDLLTCFWECAKVIITRDTGSVPDLSTEEDAGVGMVNSAVYQIIGHIAHPDSAKICAWSGANSLRLKLTESYQTLLMHHPVRLDPAPFADFMQYFSECNKPDYSGVKDDADMLH</sequence>
<organism evidence="1 2">
    <name type="scientific">Candolleomyces eurysporus</name>
    <dbReference type="NCBI Taxonomy" id="2828524"/>
    <lineage>
        <taxon>Eukaryota</taxon>
        <taxon>Fungi</taxon>
        <taxon>Dikarya</taxon>
        <taxon>Basidiomycota</taxon>
        <taxon>Agaricomycotina</taxon>
        <taxon>Agaricomycetes</taxon>
        <taxon>Agaricomycetidae</taxon>
        <taxon>Agaricales</taxon>
        <taxon>Agaricineae</taxon>
        <taxon>Psathyrellaceae</taxon>
        <taxon>Candolleomyces</taxon>
    </lineage>
</organism>
<accession>A0A9W8JA99</accession>
<feature type="non-terminal residue" evidence="1">
    <location>
        <position position="1"/>
    </location>
</feature>